<gene>
    <name evidence="1" type="ORF">CFS9_17920</name>
</gene>
<organism evidence="1">
    <name type="scientific">Flavobacterium sp. CFS9</name>
    <dbReference type="NCBI Taxonomy" id="3143118"/>
    <lineage>
        <taxon>Bacteria</taxon>
        <taxon>Pseudomonadati</taxon>
        <taxon>Bacteroidota</taxon>
        <taxon>Flavobacteriia</taxon>
        <taxon>Flavobacteriales</taxon>
        <taxon>Flavobacteriaceae</taxon>
        <taxon>Flavobacterium</taxon>
    </lineage>
</organism>
<protein>
    <recommendedName>
        <fullName evidence="2">Bacteriocin-type signal sequence-containing protein</fullName>
    </recommendedName>
</protein>
<dbReference type="EMBL" id="AP031573">
    <property type="protein sequence ID" value="BFM43151.1"/>
    <property type="molecule type" value="Genomic_DNA"/>
</dbReference>
<proteinExistence type="predicted"/>
<name>A0AAT9H0W9_9FLAO</name>
<dbReference type="RefSeq" id="WP_369618220.1">
    <property type="nucleotide sequence ID" value="NZ_AP031573.1"/>
</dbReference>
<evidence type="ECO:0000313" key="1">
    <source>
        <dbReference type="EMBL" id="BFM43151.1"/>
    </source>
</evidence>
<dbReference type="AlphaFoldDB" id="A0AAT9H0W9"/>
<accession>A0AAT9H0W9</accession>
<reference evidence="1" key="1">
    <citation type="submission" date="2024-05" db="EMBL/GenBank/DDBJ databases">
        <title>Whole-Genome Sequence of CFS9, a Potential Fish Probiotic Isolated from the Body Surface of Silurus asotus.</title>
        <authorList>
            <person name="Kojima M."/>
            <person name="Tobioka K."/>
            <person name="Yokota K."/>
            <person name="Nakatani H."/>
            <person name="Hori K."/>
            <person name="Tamaru Y."/>
            <person name="Okazaki F."/>
        </authorList>
    </citation>
    <scope>NUCLEOTIDE SEQUENCE</scope>
    <source>
        <strain evidence="1">CFS9</strain>
    </source>
</reference>
<sequence length="55" mass="5874">MSKLTLDALKERAEAMASDELLNAINGGTNGDCHLTGILDIDAKQPPKKEDCTIC</sequence>
<evidence type="ECO:0008006" key="2">
    <source>
        <dbReference type="Google" id="ProtNLM"/>
    </source>
</evidence>